<dbReference type="Pfam" id="PF00456">
    <property type="entry name" value="Transketolase_N"/>
    <property type="match status" value="1"/>
</dbReference>
<organism evidence="5 6">
    <name type="scientific">Ruminococcus flavefaciens 007c</name>
    <dbReference type="NCBI Taxonomy" id="1341157"/>
    <lineage>
        <taxon>Bacteria</taxon>
        <taxon>Bacillati</taxon>
        <taxon>Bacillota</taxon>
        <taxon>Clostridia</taxon>
        <taxon>Eubacteriales</taxon>
        <taxon>Oscillospiraceae</taxon>
        <taxon>Ruminococcus</taxon>
    </lineage>
</organism>
<evidence type="ECO:0000313" key="5">
    <source>
        <dbReference type="EMBL" id="EWM55006.1"/>
    </source>
</evidence>
<dbReference type="SUPFAM" id="SSF52518">
    <property type="entry name" value="Thiamin diphosphate-binding fold (THDP-binding)"/>
    <property type="match status" value="1"/>
</dbReference>
<evidence type="ECO:0000256" key="3">
    <source>
        <dbReference type="ARBA" id="ARBA00023052"/>
    </source>
</evidence>
<dbReference type="OrthoDB" id="8732661at2"/>
<evidence type="ECO:0000256" key="2">
    <source>
        <dbReference type="ARBA" id="ARBA00007131"/>
    </source>
</evidence>
<dbReference type="CDD" id="cd02012">
    <property type="entry name" value="TPP_TK"/>
    <property type="match status" value="1"/>
</dbReference>
<evidence type="ECO:0000256" key="1">
    <source>
        <dbReference type="ARBA" id="ARBA00001964"/>
    </source>
</evidence>
<comment type="caution">
    <text evidence="5">The sequence shown here is derived from an EMBL/GenBank/DDBJ whole genome shotgun (WGS) entry which is preliminary data.</text>
</comment>
<gene>
    <name evidence="5" type="ORF">RF007C_03145</name>
</gene>
<evidence type="ECO:0000313" key="6">
    <source>
        <dbReference type="Proteomes" id="UP000019365"/>
    </source>
</evidence>
<comment type="similarity">
    <text evidence="2">Belongs to the transketolase family.</text>
</comment>
<keyword evidence="3" id="KW-0786">Thiamine pyrophosphate</keyword>
<name>W7UIE6_RUMFL</name>
<dbReference type="RefSeq" id="WP_037296618.1">
    <property type="nucleotide sequence ID" value="NZ_ATAX01000007.1"/>
</dbReference>
<evidence type="ECO:0000259" key="4">
    <source>
        <dbReference type="Pfam" id="PF00456"/>
    </source>
</evidence>
<proteinExistence type="inferred from homology"/>
<dbReference type="InterPro" id="IPR005474">
    <property type="entry name" value="Transketolase_N"/>
</dbReference>
<comment type="cofactor">
    <cofactor evidence="1">
        <name>thiamine diphosphate</name>
        <dbReference type="ChEBI" id="CHEBI:58937"/>
    </cofactor>
</comment>
<dbReference type="Proteomes" id="UP000019365">
    <property type="component" value="Unassembled WGS sequence"/>
</dbReference>
<dbReference type="Gene3D" id="3.40.50.970">
    <property type="match status" value="1"/>
</dbReference>
<dbReference type="eggNOG" id="COG3959">
    <property type="taxonomic scope" value="Bacteria"/>
</dbReference>
<dbReference type="InterPro" id="IPR029061">
    <property type="entry name" value="THDP-binding"/>
</dbReference>
<feature type="domain" description="Transketolase N-terminal" evidence="4">
    <location>
        <begin position="9"/>
        <end position="249"/>
    </location>
</feature>
<reference evidence="5 6" key="1">
    <citation type="journal article" date="2014" name="PLoS ONE">
        <title>Rumen cellulosomics: divergent fiber-degrading strategies revealed by comparative genome-wide analysis of six ruminococcal strains.</title>
        <authorList>
            <person name="Dassa B."/>
            <person name="Borovok I."/>
            <person name="Ruimy-Israeli V."/>
            <person name="Lamed R."/>
            <person name="Flint H.J."/>
            <person name="Duncan S.H."/>
            <person name="Henrissat B."/>
            <person name="Coutinho P."/>
            <person name="Morrison M."/>
            <person name="Mosoni P."/>
            <person name="Yeoman C.J."/>
            <person name="White B.A."/>
            <person name="Bayer E.A."/>
        </authorList>
    </citation>
    <scope>NUCLEOTIDE SEQUENCE [LARGE SCALE GENOMIC DNA]</scope>
    <source>
        <strain evidence="5 6">007c</strain>
    </source>
</reference>
<dbReference type="PATRIC" id="fig|1341157.4.peg.347"/>
<accession>W7UIE6</accession>
<sequence length="334" mass="37004">MKYSSEQLAWLIRRHGIEMTHLSGGSHIGAILSVADIVAVLYADVMKYDCKVPEWSERDRFILSKGHAGASIYAALAENGFFEVEELKTHYQNGSRLSGHVSHHLPGVDFSTGSLGHGLSAGTGMAYAAKKDGKSHKVYVVVGDGECDEGSVWEAALFANHFRLNNLVAIVDHNHMQSLDFQENTLEIEDFGTKWKAFGWNVIEINGNDHAELKAAFAKADELSHNSDHKPTVIIANTIKGCGVSFMQNDILWHYRFPHDGWEYDSAVSELFANKPEGVADPYTPDGIKDPVLPGADDDIGNDHTFSYTWNTAYPEKMRRVEAKSGSAEREHKI</sequence>
<keyword evidence="6" id="KW-1185">Reference proteome</keyword>
<dbReference type="PANTHER" id="PTHR47514">
    <property type="entry name" value="TRANSKETOLASE N-TERMINAL SECTION-RELATED"/>
    <property type="match status" value="1"/>
</dbReference>
<dbReference type="AlphaFoldDB" id="W7UIE6"/>
<dbReference type="EMBL" id="ATAX01000007">
    <property type="protein sequence ID" value="EWM55006.1"/>
    <property type="molecule type" value="Genomic_DNA"/>
</dbReference>
<dbReference type="PANTHER" id="PTHR47514:SF1">
    <property type="entry name" value="TRANSKETOLASE N-TERMINAL SECTION-RELATED"/>
    <property type="match status" value="1"/>
</dbReference>
<protein>
    <recommendedName>
        <fullName evidence="4">Transketolase N-terminal domain-containing protein</fullName>
    </recommendedName>
</protein>